<dbReference type="SUPFAM" id="SSF52540">
    <property type="entry name" value="P-loop containing nucleoside triphosphate hydrolases"/>
    <property type="match status" value="1"/>
</dbReference>
<dbReference type="EMBL" id="AP012029">
    <property type="protein sequence ID" value="BAJ64046.1"/>
    <property type="molecule type" value="Genomic_DNA"/>
</dbReference>
<dbReference type="GO" id="GO:0140359">
    <property type="term" value="F:ABC-type transporter activity"/>
    <property type="evidence" value="ECO:0007669"/>
    <property type="project" value="InterPro"/>
</dbReference>
<evidence type="ECO:0000313" key="6">
    <source>
        <dbReference type="EMBL" id="BAJ64046.1"/>
    </source>
</evidence>
<evidence type="ECO:0000313" key="7">
    <source>
        <dbReference type="Proteomes" id="UP000008922"/>
    </source>
</evidence>
<reference evidence="6 7" key="1">
    <citation type="submission" date="2010-12" db="EMBL/GenBank/DDBJ databases">
        <title>Whole genome sequence of Anaerolinea thermophila UNI-1.</title>
        <authorList>
            <person name="Narita-Yamada S."/>
            <person name="Kishi E."/>
            <person name="Watanabe Y."/>
            <person name="Takasaki K."/>
            <person name="Ankai A."/>
            <person name="Oguchi A."/>
            <person name="Fukui S."/>
            <person name="Takahashi M."/>
            <person name="Yashiro I."/>
            <person name="Hosoyama A."/>
            <person name="Sekiguchi Y."/>
            <person name="Hanada S."/>
            <person name="Fujita N."/>
        </authorList>
    </citation>
    <scope>NUCLEOTIDE SEQUENCE [LARGE SCALE GENOMIC DNA]</scope>
    <source>
        <strain evidence="7">DSM 14523 / JCM 11388 / NBRC 100420 / UNI-1</strain>
    </source>
</reference>
<gene>
    <name evidence="6" type="ordered locus">ANT_20200</name>
</gene>
<evidence type="ECO:0000259" key="5">
    <source>
        <dbReference type="PROSITE" id="PS50893"/>
    </source>
</evidence>
<dbReference type="SMART" id="SM00382">
    <property type="entry name" value="AAA"/>
    <property type="match status" value="1"/>
</dbReference>
<dbReference type="PROSITE" id="PS00211">
    <property type="entry name" value="ABC_TRANSPORTER_1"/>
    <property type="match status" value="1"/>
</dbReference>
<dbReference type="InterPro" id="IPR003439">
    <property type="entry name" value="ABC_transporter-like_ATP-bd"/>
</dbReference>
<dbReference type="GO" id="GO:0016887">
    <property type="term" value="F:ATP hydrolysis activity"/>
    <property type="evidence" value="ECO:0007669"/>
    <property type="project" value="InterPro"/>
</dbReference>
<feature type="domain" description="ABC transporter" evidence="5">
    <location>
        <begin position="38"/>
        <end position="259"/>
    </location>
</feature>
<dbReference type="Pfam" id="PF00005">
    <property type="entry name" value="ABC_tran"/>
    <property type="match status" value="1"/>
</dbReference>
<accession>E8MXG5</accession>
<dbReference type="HOGENOM" id="CLU_000604_101_4_0"/>
<dbReference type="PANTHER" id="PTHR46743:SF2">
    <property type="entry name" value="TEICHOIC ACIDS EXPORT ATP-BINDING PROTEIN TAGH"/>
    <property type="match status" value="1"/>
</dbReference>
<name>E8MXG5_ANATU</name>
<evidence type="ECO:0000256" key="1">
    <source>
        <dbReference type="ARBA" id="ARBA00005417"/>
    </source>
</evidence>
<sequence length="418" mass="46529">MSELAIHVEHLSKRYRIGKAQKSILHNPSPFRHLAYSMRYYLGAFFQPEETLWALKNVSFEVRQGDVLGVIGRNGSGKSTLLKLLSRVTEPTTGRAIIHGRVGALLEVGTGFHPELTGRENIFLSGAILGMKHAEIQRKFDEIVAFSGVERFIDTPIKYYSSGMRVRLGFAVAAHLEPEVLLIDEVLAVGDAEFQQKCLGKMSEVATAGRTVLFVSHNMAAVQSLCNRGIYLQKGEILVDGTISEAVAKYLKIIDEISQIEISERTDRTGLGNVRLVGVDITDQSHLSALTLITGEPAQFVFHLSHLEPGIKFEYLDFTICDLQGNPVAYFNSIDTGPEDNKSPDMHDRVVCWIDELPLLPGRYRINVGIKANGEMQDHVESAAVFNVEQGRLRGRPIDNRSQRRGSVIFPHRWILPG</sequence>
<evidence type="ECO:0000256" key="3">
    <source>
        <dbReference type="ARBA" id="ARBA00022741"/>
    </source>
</evidence>
<keyword evidence="2" id="KW-0813">Transport</keyword>
<organism evidence="6 7">
    <name type="scientific">Anaerolinea thermophila (strain DSM 14523 / JCM 11388 / NBRC 100420 / UNI-1)</name>
    <dbReference type="NCBI Taxonomy" id="926569"/>
    <lineage>
        <taxon>Bacteria</taxon>
        <taxon>Bacillati</taxon>
        <taxon>Chloroflexota</taxon>
        <taxon>Anaerolineae</taxon>
        <taxon>Anaerolineales</taxon>
        <taxon>Anaerolineaceae</taxon>
        <taxon>Anaerolinea</taxon>
    </lineage>
</organism>
<dbReference type="Gene3D" id="2.70.50.60">
    <property type="entry name" value="abc- transporter (atp binding component) like domain"/>
    <property type="match status" value="1"/>
</dbReference>
<comment type="similarity">
    <text evidence="1">Belongs to the ABC transporter superfamily.</text>
</comment>
<keyword evidence="7" id="KW-1185">Reference proteome</keyword>
<dbReference type="Pfam" id="PF14524">
    <property type="entry name" value="Wzt_C"/>
    <property type="match status" value="1"/>
</dbReference>
<dbReference type="eggNOG" id="COG1134">
    <property type="taxonomic scope" value="Bacteria"/>
</dbReference>
<dbReference type="Proteomes" id="UP000008922">
    <property type="component" value="Chromosome"/>
</dbReference>
<dbReference type="GO" id="GO:0016020">
    <property type="term" value="C:membrane"/>
    <property type="evidence" value="ECO:0007669"/>
    <property type="project" value="InterPro"/>
</dbReference>
<dbReference type="InterPro" id="IPR017871">
    <property type="entry name" value="ABC_transporter-like_CS"/>
</dbReference>
<dbReference type="InterPro" id="IPR050683">
    <property type="entry name" value="Bact_Polysacc_Export_ATP-bd"/>
</dbReference>
<keyword evidence="3" id="KW-0547">Nucleotide-binding</keyword>
<dbReference type="InterPro" id="IPR027417">
    <property type="entry name" value="P-loop_NTPase"/>
</dbReference>
<dbReference type="AlphaFoldDB" id="E8MXG5"/>
<evidence type="ECO:0000256" key="2">
    <source>
        <dbReference type="ARBA" id="ARBA00022448"/>
    </source>
</evidence>
<proteinExistence type="inferred from homology"/>
<keyword evidence="4 6" id="KW-0067">ATP-binding</keyword>
<protein>
    <submittedName>
        <fullName evidence="6">Polysaccharide ABC transporter ATP-binding protein</fullName>
    </submittedName>
</protein>
<evidence type="ECO:0000256" key="4">
    <source>
        <dbReference type="ARBA" id="ARBA00022840"/>
    </source>
</evidence>
<dbReference type="InParanoid" id="E8MXG5"/>
<dbReference type="STRING" id="926569.ANT_20200"/>
<dbReference type="OrthoDB" id="9778870at2"/>
<dbReference type="Gene3D" id="3.40.50.300">
    <property type="entry name" value="P-loop containing nucleotide triphosphate hydrolases"/>
    <property type="match status" value="1"/>
</dbReference>
<dbReference type="InterPro" id="IPR015860">
    <property type="entry name" value="ABC_transpr_TagH-like"/>
</dbReference>
<dbReference type="CDD" id="cd10147">
    <property type="entry name" value="Wzt_C-like"/>
    <property type="match status" value="1"/>
</dbReference>
<dbReference type="CDD" id="cd03220">
    <property type="entry name" value="ABC_KpsT_Wzt"/>
    <property type="match status" value="1"/>
</dbReference>
<dbReference type="GO" id="GO:0005524">
    <property type="term" value="F:ATP binding"/>
    <property type="evidence" value="ECO:0007669"/>
    <property type="project" value="UniProtKB-KW"/>
</dbReference>
<dbReference type="PROSITE" id="PS50893">
    <property type="entry name" value="ABC_TRANSPORTER_2"/>
    <property type="match status" value="1"/>
</dbReference>
<dbReference type="PANTHER" id="PTHR46743">
    <property type="entry name" value="TEICHOIC ACIDS EXPORT ATP-BINDING PROTEIN TAGH"/>
    <property type="match status" value="1"/>
</dbReference>
<dbReference type="InterPro" id="IPR003593">
    <property type="entry name" value="AAA+_ATPase"/>
</dbReference>
<dbReference type="RefSeq" id="WP_013560416.1">
    <property type="nucleotide sequence ID" value="NC_014960.1"/>
</dbReference>
<dbReference type="KEGG" id="atm:ANT_20200"/>
<dbReference type="InterPro" id="IPR029439">
    <property type="entry name" value="Wzt_C"/>
</dbReference>